<reference evidence="6" key="1">
    <citation type="journal article" date="2023" name="Mol. Phylogenet. Evol.">
        <title>Genome-scale phylogeny and comparative genomics of the fungal order Sordariales.</title>
        <authorList>
            <person name="Hensen N."/>
            <person name="Bonometti L."/>
            <person name="Westerberg I."/>
            <person name="Brannstrom I.O."/>
            <person name="Guillou S."/>
            <person name="Cros-Aarteil S."/>
            <person name="Calhoun S."/>
            <person name="Haridas S."/>
            <person name="Kuo A."/>
            <person name="Mondo S."/>
            <person name="Pangilinan J."/>
            <person name="Riley R."/>
            <person name="LaButti K."/>
            <person name="Andreopoulos B."/>
            <person name="Lipzen A."/>
            <person name="Chen C."/>
            <person name="Yan M."/>
            <person name="Daum C."/>
            <person name="Ng V."/>
            <person name="Clum A."/>
            <person name="Steindorff A."/>
            <person name="Ohm R.A."/>
            <person name="Martin F."/>
            <person name="Silar P."/>
            <person name="Natvig D.O."/>
            <person name="Lalanne C."/>
            <person name="Gautier V."/>
            <person name="Ament-Velasquez S.L."/>
            <person name="Kruys A."/>
            <person name="Hutchinson M.I."/>
            <person name="Powell A.J."/>
            <person name="Barry K."/>
            <person name="Miller A.N."/>
            <person name="Grigoriev I.V."/>
            <person name="Debuchy R."/>
            <person name="Gladieux P."/>
            <person name="Hiltunen Thoren M."/>
            <person name="Johannesson H."/>
        </authorList>
    </citation>
    <scope>NUCLEOTIDE SEQUENCE</scope>
    <source>
        <strain evidence="6">SMH4131-1</strain>
    </source>
</reference>
<dbReference type="AlphaFoldDB" id="A0AAE0MMN6"/>
<feature type="region of interest" description="Disordered" evidence="4">
    <location>
        <begin position="197"/>
        <end position="260"/>
    </location>
</feature>
<dbReference type="GO" id="GO:0006355">
    <property type="term" value="P:regulation of DNA-templated transcription"/>
    <property type="evidence" value="ECO:0007669"/>
    <property type="project" value="InterPro"/>
</dbReference>
<name>A0AAE0MMN6_9PEZI</name>
<evidence type="ECO:0000313" key="6">
    <source>
        <dbReference type="EMBL" id="KAK3337308.1"/>
    </source>
</evidence>
<dbReference type="SUPFAM" id="SSF57903">
    <property type="entry name" value="FYVE/PHD zinc finger"/>
    <property type="match status" value="1"/>
</dbReference>
<dbReference type="InterPro" id="IPR013083">
    <property type="entry name" value="Znf_RING/FYVE/PHD"/>
</dbReference>
<feature type="compositionally biased region" description="Polar residues" evidence="4">
    <location>
        <begin position="727"/>
        <end position="737"/>
    </location>
</feature>
<dbReference type="InterPro" id="IPR001965">
    <property type="entry name" value="Znf_PHD"/>
</dbReference>
<dbReference type="InterPro" id="IPR019787">
    <property type="entry name" value="Znf_PHD-finger"/>
</dbReference>
<feature type="compositionally biased region" description="Polar residues" evidence="4">
    <location>
        <begin position="757"/>
        <end position="786"/>
    </location>
</feature>
<gene>
    <name evidence="6" type="ORF">B0T19DRAFT_68202</name>
</gene>
<feature type="region of interest" description="Disordered" evidence="4">
    <location>
        <begin position="326"/>
        <end position="376"/>
    </location>
</feature>
<dbReference type="InterPro" id="IPR028938">
    <property type="entry name" value="Rsf1-like"/>
</dbReference>
<evidence type="ECO:0000313" key="7">
    <source>
        <dbReference type="Proteomes" id="UP001286456"/>
    </source>
</evidence>
<dbReference type="Gene3D" id="3.30.40.10">
    <property type="entry name" value="Zinc/RING finger domain, C3HC4 (zinc finger)"/>
    <property type="match status" value="1"/>
</dbReference>
<dbReference type="PANTHER" id="PTHR14296:SF3">
    <property type="entry name" value="DIKAR, ISOFORM F"/>
    <property type="match status" value="1"/>
</dbReference>
<proteinExistence type="predicted"/>
<dbReference type="GO" id="GO:0031213">
    <property type="term" value="C:RSF complex"/>
    <property type="evidence" value="ECO:0007669"/>
    <property type="project" value="InterPro"/>
</dbReference>
<evidence type="ECO:0000256" key="1">
    <source>
        <dbReference type="ARBA" id="ARBA00022723"/>
    </source>
</evidence>
<accession>A0AAE0MMN6</accession>
<sequence length="821" mass="91100">MPATRKRALPQEADVEPPSQTQNAAIQPPRQPSALDRLRNMWQFANLFQFILLFGKPLKLDDSLDMEEFEAECLKPNSMFLQEIGLSLLKFLSSHRGLNHDLFDEYSRRQYISKAPDKNPFGTEETPARFADFDVFKKVRVLQQMTQFVMRSSERLREKTEEQKDMDQTNWRIEPYGWDADDRTYFVLDDNRIYRLTEAPPPPFKPKKGSKKARASLRASKRRRVSAAAASDSDEAEEEPSAAAAGPAPEPEPEDDGFGGMKWECIAVNLEEVRKFLSTIQRSKDDNEQVLRKQIQDHLVPILEKQEESAKRKQLQREKELQNLEKLAHAKRSSRIASKAEQQKMDEQAREDERRRQEELVAKRKEEQQRAKFERERERRLVSREKRLKEREVRRLQHEEELAQLSEDSKSVGSGPGRMSERHRLAEIEKNREALRGIEEEESDWVFDCICGVYGQVDDGTHSVACERCNVWQHSKCLGIDEAAAEQDDFHFICSPCRKIEQAEKEPRPRIIKLKVNRPGSPSSDPPQQEAEHGSASNPARSQPVIELPSKASSEIAEPNGAGPHGAVTESGPQEDAASTPTKPTKSYGHGLEQSNGNSSAGPRSRSVSPKRSPKTQQQYNPFSSPHPNLSPPGQSPNKSRAYGTIFDRSSPAPDGQASAINGALPVLSPPAASGGGSSPSKHRFSSPPGTKTTPSVFSTSRESGATISSRSFNGTPSASAILPQFTPAQSQSQSFEGRSDERPSPLPPSRGGLSPTKHSPTIRQQPLPSANASFNSVASTTSGASHTAPVFPPAAALSPSLQEQILTPPVKSAESARGSP</sequence>
<evidence type="ECO:0000259" key="5">
    <source>
        <dbReference type="SMART" id="SM00249"/>
    </source>
</evidence>
<dbReference type="Proteomes" id="UP001286456">
    <property type="component" value="Unassembled WGS sequence"/>
</dbReference>
<keyword evidence="3" id="KW-0862">Zinc</keyword>
<keyword evidence="7" id="KW-1185">Reference proteome</keyword>
<feature type="region of interest" description="Disordered" evidence="4">
    <location>
        <begin position="1"/>
        <end position="31"/>
    </location>
</feature>
<dbReference type="SMART" id="SM00249">
    <property type="entry name" value="PHD"/>
    <property type="match status" value="1"/>
</dbReference>
<organism evidence="6 7">
    <name type="scientific">Cercophora scortea</name>
    <dbReference type="NCBI Taxonomy" id="314031"/>
    <lineage>
        <taxon>Eukaryota</taxon>
        <taxon>Fungi</taxon>
        <taxon>Dikarya</taxon>
        <taxon>Ascomycota</taxon>
        <taxon>Pezizomycotina</taxon>
        <taxon>Sordariomycetes</taxon>
        <taxon>Sordariomycetidae</taxon>
        <taxon>Sordariales</taxon>
        <taxon>Lasiosphaeriaceae</taxon>
        <taxon>Cercophora</taxon>
    </lineage>
</organism>
<dbReference type="PANTHER" id="PTHR14296">
    <property type="entry name" value="REMODELING AND SPACING FACTOR 1"/>
    <property type="match status" value="1"/>
</dbReference>
<evidence type="ECO:0000256" key="4">
    <source>
        <dbReference type="SAM" id="MobiDB-lite"/>
    </source>
</evidence>
<comment type="caution">
    <text evidence="6">The sequence shown here is derived from an EMBL/GenBank/DDBJ whole genome shotgun (WGS) entry which is preliminary data.</text>
</comment>
<dbReference type="GO" id="GO:0008270">
    <property type="term" value="F:zinc ion binding"/>
    <property type="evidence" value="ECO:0007669"/>
    <property type="project" value="UniProtKB-KW"/>
</dbReference>
<feature type="compositionally biased region" description="Polar residues" evidence="4">
    <location>
        <begin position="616"/>
        <end position="628"/>
    </location>
</feature>
<keyword evidence="2" id="KW-0863">Zinc-finger</keyword>
<evidence type="ECO:0000256" key="3">
    <source>
        <dbReference type="ARBA" id="ARBA00022833"/>
    </source>
</evidence>
<protein>
    <recommendedName>
        <fullName evidence="5">Zinc finger PHD-type domain-containing protein</fullName>
    </recommendedName>
</protein>
<dbReference type="InterPro" id="IPR019786">
    <property type="entry name" value="Zinc_finger_PHD-type_CS"/>
</dbReference>
<feature type="compositionally biased region" description="Polar residues" evidence="4">
    <location>
        <begin position="688"/>
        <end position="719"/>
    </location>
</feature>
<feature type="compositionally biased region" description="Polar residues" evidence="4">
    <location>
        <begin position="593"/>
        <end position="602"/>
    </location>
</feature>
<feature type="region of interest" description="Disordered" evidence="4">
    <location>
        <begin position="505"/>
        <end position="821"/>
    </location>
</feature>
<evidence type="ECO:0000256" key="2">
    <source>
        <dbReference type="ARBA" id="ARBA00022771"/>
    </source>
</evidence>
<dbReference type="PROSITE" id="PS01359">
    <property type="entry name" value="ZF_PHD_1"/>
    <property type="match status" value="1"/>
</dbReference>
<reference evidence="6" key="2">
    <citation type="submission" date="2023-06" db="EMBL/GenBank/DDBJ databases">
        <authorList>
            <consortium name="Lawrence Berkeley National Laboratory"/>
            <person name="Haridas S."/>
            <person name="Hensen N."/>
            <person name="Bonometti L."/>
            <person name="Westerberg I."/>
            <person name="Brannstrom I.O."/>
            <person name="Guillou S."/>
            <person name="Cros-Aarteil S."/>
            <person name="Calhoun S."/>
            <person name="Kuo A."/>
            <person name="Mondo S."/>
            <person name="Pangilinan J."/>
            <person name="Riley R."/>
            <person name="Labutti K."/>
            <person name="Andreopoulos B."/>
            <person name="Lipzen A."/>
            <person name="Chen C."/>
            <person name="Yanf M."/>
            <person name="Daum C."/>
            <person name="Ng V."/>
            <person name="Clum A."/>
            <person name="Steindorff A."/>
            <person name="Ohm R."/>
            <person name="Martin F."/>
            <person name="Silar P."/>
            <person name="Natvig D."/>
            <person name="Lalanne C."/>
            <person name="Gautier V."/>
            <person name="Ament-Velasquez S.L."/>
            <person name="Kruys A."/>
            <person name="Hutchinson M.I."/>
            <person name="Powell A.J."/>
            <person name="Barry K."/>
            <person name="Miller A.N."/>
            <person name="Grigoriev I.V."/>
            <person name="Debuchy R."/>
            <person name="Gladieux P."/>
            <person name="Thoren M.H."/>
            <person name="Johannesson H."/>
        </authorList>
    </citation>
    <scope>NUCLEOTIDE SEQUENCE</scope>
    <source>
        <strain evidence="6">SMH4131-1</strain>
    </source>
</reference>
<feature type="domain" description="Zinc finger PHD-type" evidence="5">
    <location>
        <begin position="450"/>
        <end position="498"/>
    </location>
</feature>
<dbReference type="Pfam" id="PF00628">
    <property type="entry name" value="PHD"/>
    <property type="match status" value="1"/>
</dbReference>
<feature type="compositionally biased region" description="Basic and acidic residues" evidence="4">
    <location>
        <begin position="341"/>
        <end position="376"/>
    </location>
</feature>
<keyword evidence="1" id="KW-0479">Metal-binding</keyword>
<dbReference type="InterPro" id="IPR011011">
    <property type="entry name" value="Znf_FYVE_PHD"/>
</dbReference>
<feature type="compositionally biased region" description="Basic residues" evidence="4">
    <location>
        <begin position="205"/>
        <end position="225"/>
    </location>
</feature>
<dbReference type="EMBL" id="JAUEPO010000001">
    <property type="protein sequence ID" value="KAK3337308.1"/>
    <property type="molecule type" value="Genomic_DNA"/>
</dbReference>